<proteinExistence type="predicted"/>
<sequence>MSSLSKSTNALYNNTNSNSPTSNSHVGNNHNLHKSLYESPRSSHSHSSSGSSRQASTGSSYSLISSSEKMNNRLTPKAVSIALAVLSPACFLATAALQQLQVVESTVLPSLYNFFLRKDIPFVMIGVMFFWVYVLTASLSVVAQAAGLRNGYDNNEPRYHKLSIRGAFGRMIAAHQVALETVPGMVS</sequence>
<dbReference type="Proteomes" id="UP000789508">
    <property type="component" value="Unassembled WGS sequence"/>
</dbReference>
<feature type="transmembrane region" description="Helical" evidence="2">
    <location>
        <begin position="120"/>
        <end position="142"/>
    </location>
</feature>
<keyword evidence="2" id="KW-0812">Transmembrane</keyword>
<feature type="region of interest" description="Disordered" evidence="1">
    <location>
        <begin position="1"/>
        <end position="59"/>
    </location>
</feature>
<keyword evidence="4" id="KW-1185">Reference proteome</keyword>
<evidence type="ECO:0000256" key="2">
    <source>
        <dbReference type="SAM" id="Phobius"/>
    </source>
</evidence>
<protein>
    <submittedName>
        <fullName evidence="3">8950_t:CDS:1</fullName>
    </submittedName>
</protein>
<evidence type="ECO:0000313" key="3">
    <source>
        <dbReference type="EMBL" id="CAG8513947.1"/>
    </source>
</evidence>
<reference evidence="3" key="1">
    <citation type="submission" date="2021-06" db="EMBL/GenBank/DDBJ databases">
        <authorList>
            <person name="Kallberg Y."/>
            <person name="Tangrot J."/>
            <person name="Rosling A."/>
        </authorList>
    </citation>
    <scope>NUCLEOTIDE SEQUENCE</scope>
    <source>
        <strain evidence="3">FL130A</strain>
    </source>
</reference>
<feature type="transmembrane region" description="Helical" evidence="2">
    <location>
        <begin position="78"/>
        <end position="100"/>
    </location>
</feature>
<name>A0A9N9F753_9GLOM</name>
<feature type="compositionally biased region" description="Polar residues" evidence="1">
    <location>
        <begin position="1"/>
        <end position="12"/>
    </location>
</feature>
<keyword evidence="2" id="KW-0472">Membrane</keyword>
<accession>A0A9N9F753</accession>
<dbReference type="EMBL" id="CAJVPS010000890">
    <property type="protein sequence ID" value="CAG8513947.1"/>
    <property type="molecule type" value="Genomic_DNA"/>
</dbReference>
<comment type="caution">
    <text evidence="3">The sequence shown here is derived from an EMBL/GenBank/DDBJ whole genome shotgun (WGS) entry which is preliminary data.</text>
</comment>
<feature type="compositionally biased region" description="Low complexity" evidence="1">
    <location>
        <begin position="37"/>
        <end position="59"/>
    </location>
</feature>
<dbReference type="AlphaFoldDB" id="A0A9N9F753"/>
<feature type="compositionally biased region" description="Low complexity" evidence="1">
    <location>
        <begin position="13"/>
        <end position="24"/>
    </location>
</feature>
<evidence type="ECO:0000313" key="4">
    <source>
        <dbReference type="Proteomes" id="UP000789508"/>
    </source>
</evidence>
<organism evidence="3 4">
    <name type="scientific">Ambispora leptoticha</name>
    <dbReference type="NCBI Taxonomy" id="144679"/>
    <lineage>
        <taxon>Eukaryota</taxon>
        <taxon>Fungi</taxon>
        <taxon>Fungi incertae sedis</taxon>
        <taxon>Mucoromycota</taxon>
        <taxon>Glomeromycotina</taxon>
        <taxon>Glomeromycetes</taxon>
        <taxon>Archaeosporales</taxon>
        <taxon>Ambisporaceae</taxon>
        <taxon>Ambispora</taxon>
    </lineage>
</organism>
<dbReference type="OrthoDB" id="2421200at2759"/>
<keyword evidence="2" id="KW-1133">Transmembrane helix</keyword>
<evidence type="ECO:0000256" key="1">
    <source>
        <dbReference type="SAM" id="MobiDB-lite"/>
    </source>
</evidence>
<gene>
    <name evidence="3" type="ORF">ALEPTO_LOCUS4118</name>
</gene>